<keyword evidence="14 19" id="KW-0675">Receptor</keyword>
<comment type="subcellular location">
    <subcellularLocation>
        <location evidence="1">Cell membrane</location>
        <topology evidence="1">Single-pass type I membrane protein</topology>
    </subcellularLocation>
</comment>
<dbReference type="FunFam" id="1.10.510.10:FF:000276">
    <property type="entry name" value="LRR receptor-like serine/threonine-protein kinase RCH1"/>
    <property type="match status" value="1"/>
</dbReference>
<dbReference type="FunFam" id="3.30.200.20:FF:000517">
    <property type="entry name" value="probable LRR receptor-like serine/threonine-protein kinase At1g34110"/>
    <property type="match status" value="1"/>
</dbReference>
<dbReference type="Gene3D" id="1.10.510.10">
    <property type="entry name" value="Transferase(Phosphotransferase) domain 1"/>
    <property type="match status" value="1"/>
</dbReference>
<keyword evidence="6 17" id="KW-0812">Transmembrane</keyword>
<evidence type="ECO:0000256" key="8">
    <source>
        <dbReference type="ARBA" id="ARBA00022737"/>
    </source>
</evidence>
<dbReference type="Pfam" id="PF00560">
    <property type="entry name" value="LRR_1"/>
    <property type="match status" value="6"/>
</dbReference>
<dbReference type="PANTHER" id="PTHR27000:SF758">
    <property type="entry name" value="LRR RECEPTOR-LIKE SERINE_THREONINE-PROTEIN KINASE RGI1"/>
    <property type="match status" value="1"/>
</dbReference>
<evidence type="ECO:0000256" key="3">
    <source>
        <dbReference type="ARBA" id="ARBA00022527"/>
    </source>
</evidence>
<evidence type="ECO:0000256" key="9">
    <source>
        <dbReference type="ARBA" id="ARBA00022741"/>
    </source>
</evidence>
<dbReference type="FunFam" id="3.80.10.10:FF:000041">
    <property type="entry name" value="LRR receptor-like serine/threonine-protein kinase ERECTA"/>
    <property type="match status" value="2"/>
</dbReference>
<evidence type="ECO:0000256" key="7">
    <source>
        <dbReference type="ARBA" id="ARBA00022729"/>
    </source>
</evidence>
<protein>
    <submittedName>
        <fullName evidence="19">Leucine-rich repeat receptor-like protein kinase family protein</fullName>
    </submittedName>
</protein>
<evidence type="ECO:0000259" key="18">
    <source>
        <dbReference type="PROSITE" id="PS50011"/>
    </source>
</evidence>
<evidence type="ECO:0000256" key="6">
    <source>
        <dbReference type="ARBA" id="ARBA00022692"/>
    </source>
</evidence>
<dbReference type="PROSITE" id="PS51450">
    <property type="entry name" value="LRR"/>
    <property type="match status" value="1"/>
</dbReference>
<sequence length="1411" mass="152558">MSKRLKLSDLAKVVAQKAATSTSKGIVISEGSETTGKRPLDDGSKGKQVAQSPEPKKARTDTGVSGAPAKPPVASGAGSLAHRTLGEALGPQASVTASAATAEKNSGWGVILPADKEKVDKLTFDQVVTKFIHALGQGLLSPYAAGILPRAPLNQKAVAESAEMEMVRAQNWAIELEGALAEEQAKGKKLAEDADARSKVIAKLEARISELEKSQSLTQGRIIAAQLAHHQYPDLGDDLEDVEMDHEFLAKEEAEAEQRAAEEGAAGAEGSAVPCMFTKTNLGGEESEQSLPSWISDHLGAKSYIDETSQSPSSPPPNSPKMDTSSLTKEGNVMTQAELDKLGSTYSFPSGIRLRIPGDGETILSARKGAVAFYEAAFSGRLKASHSPDYQGNFGSLQDFPCAVIPQRVAIRHMFAGDLASLQTSHARPDKNLLRGSPSNVKGWKTRFFFASGDEWEFPSGTVASNTLRVPRSWGTPGKSCNKMPTLSEVDAKRTEEVLGKIEPGGLLRGVEGTGFADLPETLYGWLHGALYQWRRQHGLGRRGQEIRKRVVVEIWASNQQSILLGLLGTGPRMLKGRPAQTNRSKGPGRGRSKPPRRGDQAKAMTADGVMGRVRGSRRDPRKDEYGKISRRCRRHNWKDCHLESIPLEMEILSTLPRPMARRRQYFGSGRSDEYSEGGSGELSGDYLARFHGFVLPRSRGFGDKVWRSKCDGTFNNNVSGSIPSVLSNSSKLLQLQLDTNHISGLIPPEIGMLSKLVVFFAWQNLLEGSIPSSLANCADLESLDLSHNSLTGSGPPGLFQLKNLTKLLLISNDISGTIPEEIGSCRSLVSLRLGNNRIAGEIPREIGGLKSLNFLDLSGNCLSGPVPDEIESCTELEMVDLSNNTLEGSLPNSLSSLSSLQVFDVSSNRFVGPIPASFGRLVSLNKLILSKNSFTGSILSSLGLCSNLQLLDLSSNELIGNIPVEICRIEALEMALNLSSNGFTGPIPVQISALNKLSMLDLSHNELEGNLSPLAGLDNLLPAADLAGNQGLCSFGHDLCFISGVGGTGIAKNENGIGRSGMLKVALALLITMTIVMVIMGMLAVIRARKTIRGDDDSEMGSESWSWQFTPFQKLNFSVGQVLRCLVDTNVIGKGCSGVVYRRADMDNGEIIVVKKLWPATMEAAANSCNDEECGVRDSFSAEVKTLGSIRHKNIVRFLGGCWNRNTRLLMYDYMPNGSLGSLLHERNGNPLEWELRYQILLGAAQGLAYLHHDCVPPIVHRDIKAHNILIGFEFEPYIADFGLAKLVDDGDFAQSSNTVAGSYGYIAPEYGYMMKITEKSDIYSYGVVVLEVLTGKQPIDPTIPDGLHVVDWVRHKRGAIELLDLSLLSRPQPETEEMMQALGIALLCVNSSPDERPTMKDVAGNPQRN</sequence>
<keyword evidence="11" id="KW-0067">ATP-binding</keyword>
<gene>
    <name evidence="19" type="ORF">Acr_00g0078500</name>
</gene>
<dbReference type="OrthoDB" id="676979at2759"/>
<evidence type="ECO:0000313" key="19">
    <source>
        <dbReference type="EMBL" id="GFS42202.1"/>
    </source>
</evidence>
<dbReference type="PROSITE" id="PS50011">
    <property type="entry name" value="PROTEIN_KINASE_DOM"/>
    <property type="match status" value="1"/>
</dbReference>
<keyword evidence="13 17" id="KW-0472">Membrane</keyword>
<evidence type="ECO:0000256" key="2">
    <source>
        <dbReference type="ARBA" id="ARBA00022475"/>
    </source>
</evidence>
<evidence type="ECO:0000256" key="14">
    <source>
        <dbReference type="ARBA" id="ARBA00023170"/>
    </source>
</evidence>
<dbReference type="EMBL" id="BJWL01000396">
    <property type="protein sequence ID" value="GFS42202.1"/>
    <property type="molecule type" value="Genomic_DNA"/>
</dbReference>
<feature type="region of interest" description="Disordered" evidence="16">
    <location>
        <begin position="305"/>
        <end position="328"/>
    </location>
</feature>
<dbReference type="GO" id="GO:0004674">
    <property type="term" value="F:protein serine/threonine kinase activity"/>
    <property type="evidence" value="ECO:0007669"/>
    <property type="project" value="UniProtKB-KW"/>
</dbReference>
<dbReference type="SMART" id="SM00220">
    <property type="entry name" value="S_TKc"/>
    <property type="match status" value="1"/>
</dbReference>
<evidence type="ECO:0000256" key="16">
    <source>
        <dbReference type="SAM" id="MobiDB-lite"/>
    </source>
</evidence>
<dbReference type="InterPro" id="IPR008271">
    <property type="entry name" value="Ser/Thr_kinase_AS"/>
</dbReference>
<dbReference type="Gene3D" id="3.80.10.10">
    <property type="entry name" value="Ribonuclease Inhibitor"/>
    <property type="match status" value="4"/>
</dbReference>
<keyword evidence="15" id="KW-0325">Glycoprotein</keyword>
<evidence type="ECO:0000256" key="5">
    <source>
        <dbReference type="ARBA" id="ARBA00022679"/>
    </source>
</evidence>
<dbReference type="PRINTS" id="PR00019">
    <property type="entry name" value="LEURICHRPT"/>
</dbReference>
<dbReference type="GO" id="GO:0001653">
    <property type="term" value="F:peptide receptor activity"/>
    <property type="evidence" value="ECO:0007669"/>
    <property type="project" value="UniProtKB-ARBA"/>
</dbReference>
<feature type="domain" description="Protein kinase" evidence="18">
    <location>
        <begin position="1127"/>
        <end position="1411"/>
    </location>
</feature>
<keyword evidence="3" id="KW-0723">Serine/threonine-protein kinase</keyword>
<keyword evidence="2" id="KW-1003">Cell membrane</keyword>
<dbReference type="InterPro" id="IPR000719">
    <property type="entry name" value="Prot_kinase_dom"/>
</dbReference>
<keyword evidence="20" id="KW-1185">Reference proteome</keyword>
<keyword evidence="12 17" id="KW-1133">Transmembrane helix</keyword>
<keyword evidence="4" id="KW-0433">Leucine-rich repeat</keyword>
<evidence type="ECO:0000256" key="1">
    <source>
        <dbReference type="ARBA" id="ARBA00004251"/>
    </source>
</evidence>
<dbReference type="PROSITE" id="PS00108">
    <property type="entry name" value="PROTEIN_KINASE_ST"/>
    <property type="match status" value="1"/>
</dbReference>
<dbReference type="Pfam" id="PF00069">
    <property type="entry name" value="Pkinase"/>
    <property type="match status" value="1"/>
</dbReference>
<feature type="transmembrane region" description="Helical" evidence="17">
    <location>
        <begin position="1066"/>
        <end position="1087"/>
    </location>
</feature>
<dbReference type="SUPFAM" id="SSF52058">
    <property type="entry name" value="L domain-like"/>
    <property type="match status" value="1"/>
</dbReference>
<evidence type="ECO:0000256" key="11">
    <source>
        <dbReference type="ARBA" id="ARBA00022840"/>
    </source>
</evidence>
<organism evidence="19 20">
    <name type="scientific">Actinidia rufa</name>
    <dbReference type="NCBI Taxonomy" id="165716"/>
    <lineage>
        <taxon>Eukaryota</taxon>
        <taxon>Viridiplantae</taxon>
        <taxon>Streptophyta</taxon>
        <taxon>Embryophyta</taxon>
        <taxon>Tracheophyta</taxon>
        <taxon>Spermatophyta</taxon>
        <taxon>Magnoliopsida</taxon>
        <taxon>eudicotyledons</taxon>
        <taxon>Gunneridae</taxon>
        <taxon>Pentapetalae</taxon>
        <taxon>asterids</taxon>
        <taxon>Ericales</taxon>
        <taxon>Actinidiaceae</taxon>
        <taxon>Actinidia</taxon>
    </lineage>
</organism>
<keyword evidence="8" id="KW-0677">Repeat</keyword>
<keyword evidence="9" id="KW-0547">Nucleotide-binding</keyword>
<evidence type="ECO:0000256" key="12">
    <source>
        <dbReference type="ARBA" id="ARBA00022989"/>
    </source>
</evidence>
<evidence type="ECO:0000256" key="17">
    <source>
        <dbReference type="SAM" id="Phobius"/>
    </source>
</evidence>
<dbReference type="GO" id="GO:0005524">
    <property type="term" value="F:ATP binding"/>
    <property type="evidence" value="ECO:0007669"/>
    <property type="project" value="UniProtKB-KW"/>
</dbReference>
<evidence type="ECO:0000256" key="13">
    <source>
        <dbReference type="ARBA" id="ARBA00023136"/>
    </source>
</evidence>
<evidence type="ECO:0000256" key="15">
    <source>
        <dbReference type="ARBA" id="ARBA00023180"/>
    </source>
</evidence>
<dbReference type="InterPro" id="IPR032675">
    <property type="entry name" value="LRR_dom_sf"/>
</dbReference>
<keyword evidence="10 19" id="KW-0418">Kinase</keyword>
<dbReference type="Gene3D" id="3.30.200.20">
    <property type="entry name" value="Phosphorylase Kinase, domain 1"/>
    <property type="match status" value="1"/>
</dbReference>
<dbReference type="FunFam" id="3.80.10.10:FF:000356">
    <property type="entry name" value="LRR receptor-like serine/threonine-protein kinase"/>
    <property type="match status" value="1"/>
</dbReference>
<evidence type="ECO:0000313" key="20">
    <source>
        <dbReference type="Proteomes" id="UP000585474"/>
    </source>
</evidence>
<comment type="caution">
    <text evidence="19">The sequence shown here is derived from an EMBL/GenBank/DDBJ whole genome shotgun (WGS) entry which is preliminary data.</text>
</comment>
<dbReference type="InterPro" id="IPR001611">
    <property type="entry name" value="Leu-rich_rpt"/>
</dbReference>
<feature type="compositionally biased region" description="Basic and acidic residues" evidence="16">
    <location>
        <begin position="35"/>
        <end position="45"/>
    </location>
</feature>
<name>A0A7J0DTJ3_9ERIC</name>
<proteinExistence type="predicted"/>
<evidence type="ECO:0000256" key="4">
    <source>
        <dbReference type="ARBA" id="ARBA00022614"/>
    </source>
</evidence>
<dbReference type="GO" id="GO:0005886">
    <property type="term" value="C:plasma membrane"/>
    <property type="evidence" value="ECO:0007669"/>
    <property type="project" value="UniProtKB-SubCell"/>
</dbReference>
<keyword evidence="7" id="KW-0732">Signal</keyword>
<keyword evidence="5" id="KW-0808">Transferase</keyword>
<feature type="region of interest" description="Disordered" evidence="16">
    <location>
        <begin position="18"/>
        <end position="78"/>
    </location>
</feature>
<feature type="region of interest" description="Disordered" evidence="16">
    <location>
        <begin position="571"/>
        <end position="608"/>
    </location>
</feature>
<dbReference type="Proteomes" id="UP000585474">
    <property type="component" value="Unassembled WGS sequence"/>
</dbReference>
<feature type="compositionally biased region" description="Basic residues" evidence="16">
    <location>
        <begin position="587"/>
        <end position="596"/>
    </location>
</feature>
<reference evidence="20" key="1">
    <citation type="submission" date="2019-07" db="EMBL/GenBank/DDBJ databases">
        <title>De Novo Assembly of kiwifruit Actinidia rufa.</title>
        <authorList>
            <person name="Sugita-Konishi S."/>
            <person name="Sato K."/>
            <person name="Mori E."/>
            <person name="Abe Y."/>
            <person name="Kisaki G."/>
            <person name="Hamano K."/>
            <person name="Suezawa K."/>
            <person name="Otani M."/>
            <person name="Fukuda T."/>
            <person name="Manabe T."/>
            <person name="Gomi K."/>
            <person name="Tabuchi M."/>
            <person name="Akimitsu K."/>
            <person name="Kataoka I."/>
        </authorList>
    </citation>
    <scope>NUCLEOTIDE SEQUENCE [LARGE SCALE GENOMIC DNA]</scope>
    <source>
        <strain evidence="20">cv. Fuchu</strain>
    </source>
</reference>
<evidence type="ECO:0000256" key="10">
    <source>
        <dbReference type="ARBA" id="ARBA00022777"/>
    </source>
</evidence>
<dbReference type="PANTHER" id="PTHR27000">
    <property type="entry name" value="LEUCINE-RICH REPEAT RECEPTOR-LIKE PROTEIN KINASE FAMILY PROTEIN-RELATED"/>
    <property type="match status" value="1"/>
</dbReference>
<accession>A0A7J0DTJ3</accession>
<dbReference type="InterPro" id="IPR011009">
    <property type="entry name" value="Kinase-like_dom_sf"/>
</dbReference>
<dbReference type="SUPFAM" id="SSF56112">
    <property type="entry name" value="Protein kinase-like (PK-like)"/>
    <property type="match status" value="1"/>
</dbReference>